<evidence type="ECO:0000313" key="3">
    <source>
        <dbReference type="Proteomes" id="UP000277204"/>
    </source>
</evidence>
<dbReference type="Proteomes" id="UP000277204">
    <property type="component" value="Unassembled WGS sequence"/>
</dbReference>
<evidence type="ECO:0000313" key="2">
    <source>
        <dbReference type="EMBL" id="VDP10299.1"/>
    </source>
</evidence>
<proteinExistence type="predicted"/>
<name>A0A3P8EE29_9TREM</name>
<keyword evidence="3" id="KW-1185">Reference proteome</keyword>
<feature type="compositionally biased region" description="Low complexity" evidence="1">
    <location>
        <begin position="12"/>
        <end position="22"/>
    </location>
</feature>
<feature type="compositionally biased region" description="Polar residues" evidence="1">
    <location>
        <begin position="36"/>
        <end position="46"/>
    </location>
</feature>
<organism evidence="2 3">
    <name type="scientific">Schistosoma margrebowiei</name>
    <dbReference type="NCBI Taxonomy" id="48269"/>
    <lineage>
        <taxon>Eukaryota</taxon>
        <taxon>Metazoa</taxon>
        <taxon>Spiralia</taxon>
        <taxon>Lophotrochozoa</taxon>
        <taxon>Platyhelminthes</taxon>
        <taxon>Trematoda</taxon>
        <taxon>Digenea</taxon>
        <taxon>Strigeidida</taxon>
        <taxon>Schistosomatoidea</taxon>
        <taxon>Schistosomatidae</taxon>
        <taxon>Schistosoma</taxon>
    </lineage>
</organism>
<reference evidence="2 3" key="1">
    <citation type="submission" date="2018-11" db="EMBL/GenBank/DDBJ databases">
        <authorList>
            <consortium name="Pathogen Informatics"/>
        </authorList>
    </citation>
    <scope>NUCLEOTIDE SEQUENCE [LARGE SCALE GENOMIC DNA]</scope>
    <source>
        <strain evidence="2 3">Zambia</strain>
    </source>
</reference>
<accession>A0A3P8EE29</accession>
<dbReference type="AlphaFoldDB" id="A0A3P8EE29"/>
<protein>
    <submittedName>
        <fullName evidence="2">Uncharacterized protein</fullName>
    </submittedName>
</protein>
<gene>
    <name evidence="2" type="ORF">SMRZ_LOCUS14092</name>
</gene>
<sequence>MDTRRQQKVGECSRNSSKSSKSVSEDSDSELDKTTDSSCTKVSNTTVANPVETVEQGDLCKSHYLLVTN</sequence>
<dbReference type="EMBL" id="UZAI01012647">
    <property type="protein sequence ID" value="VDP10299.1"/>
    <property type="molecule type" value="Genomic_DNA"/>
</dbReference>
<feature type="region of interest" description="Disordered" evidence="1">
    <location>
        <begin position="1"/>
        <end position="46"/>
    </location>
</feature>
<evidence type="ECO:0000256" key="1">
    <source>
        <dbReference type="SAM" id="MobiDB-lite"/>
    </source>
</evidence>